<dbReference type="Proteomes" id="UP000317572">
    <property type="component" value="Plasmid p1-159"/>
</dbReference>
<keyword evidence="2" id="KW-0614">Plasmid</keyword>
<dbReference type="Pfam" id="PF19419">
    <property type="entry name" value="DUF5983"/>
    <property type="match status" value="1"/>
</dbReference>
<proteinExistence type="predicted"/>
<accession>A0A515D5E7</accession>
<dbReference type="RefSeq" id="WP_142816504.1">
    <property type="nucleotide sequence ID" value="NZ_CP033894.1"/>
</dbReference>
<evidence type="ECO:0000259" key="1">
    <source>
        <dbReference type="Pfam" id="PF19419"/>
    </source>
</evidence>
<gene>
    <name evidence="2" type="ORF">EGO53_27880</name>
</gene>
<dbReference type="InterPro" id="IPR046025">
    <property type="entry name" value="DUF5983"/>
</dbReference>
<sequence length="98" mass="11519">MQTENLRVCSTAHFTSEDNELLATMARQAAFSSWVVNIQYGYILVLTDYHWRLRVLKSQGASKALRRFLIHHVKYHRTGYIHFDCDAPILPGYDVFEW</sequence>
<evidence type="ECO:0000313" key="3">
    <source>
        <dbReference type="Proteomes" id="UP000317572"/>
    </source>
</evidence>
<name>A0A515D5E7_SERLI</name>
<protein>
    <recommendedName>
        <fullName evidence="1">DUF5983 domain-containing protein</fullName>
    </recommendedName>
</protein>
<organism evidence="2 3">
    <name type="scientific">Serratia liquefaciens</name>
    <dbReference type="NCBI Taxonomy" id="614"/>
    <lineage>
        <taxon>Bacteria</taxon>
        <taxon>Pseudomonadati</taxon>
        <taxon>Pseudomonadota</taxon>
        <taxon>Gammaproteobacteria</taxon>
        <taxon>Enterobacterales</taxon>
        <taxon>Yersiniaceae</taxon>
        <taxon>Serratia</taxon>
    </lineage>
</organism>
<geneLocation type="plasmid" evidence="2 3">
    <name>p1-159</name>
</geneLocation>
<evidence type="ECO:0000313" key="2">
    <source>
        <dbReference type="EMBL" id="QDL35629.1"/>
    </source>
</evidence>
<feature type="domain" description="DUF5983" evidence="1">
    <location>
        <begin position="8"/>
        <end position="98"/>
    </location>
</feature>
<dbReference type="AlphaFoldDB" id="A0A515D5E7"/>
<dbReference type="EMBL" id="CP033894">
    <property type="protein sequence ID" value="QDL35629.1"/>
    <property type="molecule type" value="Genomic_DNA"/>
</dbReference>
<reference evidence="2 3" key="1">
    <citation type="submission" date="2018-11" db="EMBL/GenBank/DDBJ databases">
        <title>The first complete genome of Serratia liquefaciens isolated from metalophyte plant revel distinctness adaptive mechanisms in an extreme habitat.</title>
        <authorList>
            <person name="Caneschi W.L."/>
            <person name="Sanchez A.B."/>
            <person name="Felestrino E.B."/>
            <person name="Assis R.A.B."/>
            <person name="Lemes C.G.C."/>
            <person name="Cordeiro I.F."/>
            <person name="Fonseca N.P."/>
            <person name="Villa M."/>
            <person name="Vieira I.T."/>
            <person name="Moraes L.A."/>
            <person name="Kamino L.H.Y."/>
            <person name="do Carmo F."/>
            <person name="Garcia C.M."/>
            <person name="Almeida N.F."/>
            <person name="Silva R.S."/>
            <person name="Ferro J.A."/>
            <person name="Ferro M.I.T."/>
            <person name="Varani A.M."/>
            <person name="Ferreira R.M."/>
            <person name="dos Santos V.L."/>
            <person name="Silva U.C."/>
            <person name="Setubal J.C."/>
            <person name="Moreira L.M."/>
        </authorList>
    </citation>
    <scope>NUCLEOTIDE SEQUENCE [LARGE SCALE GENOMIC DNA]</scope>
    <source>
        <strain evidence="2 3">FG3</strain>
        <plasmid evidence="2 3">p1-159</plasmid>
    </source>
</reference>